<feature type="region of interest" description="Disordered" evidence="3">
    <location>
        <begin position="82"/>
        <end position="101"/>
    </location>
</feature>
<sequence length="1176" mass="132483">MNLQKNSSSNSNHAIQDESSDLDSSISIFLGISKKLDEINNNNNSSTSYLHNNQTEYKLTDASSSSFEISHVSNVSMVGSSKRNSHFSNSSNQNYSSSPPHSITKPLISISNYHYTAEKNDELSFTENQIVRIISKADGGWWEGLIILDDIPLCGWFPTDYVTLVDNNELLNLSEEKVNSARLSNIKKNNQLHLNSPTDDSVTVTDNEDIVDTPRNLLINKIKKEENDFFESIERFVNDFVHPLSDETWFSKNDHDVMFGSIFDLHSFHQSLNKTLHISMNDTISTCFLQLKEEFEKVYSLHCALVNPAVEIASKYNINKNMLDFLQNVSTRQHVFSTANQNSSTLIIQLVAFLHRPLQRLPNYLNFLTKLVSETHSEHPDYAGCVEAKKEISEIINRIDLRKKILQNRDVVRYLSKNLENWEGPELHHYGELLYNGNLMLADHKKEVVFYLMEKLLVIVKTSNKAKKNLKNVENLHANKEHSLFTVVEKVLLVDVIVGKSDLVHDPNIGSSSKKIIKVLAFNPDQRMKWYHELEKAIDRAKRGSMYNFPSLPKDLQQEISFSDSNNSLQRENSFNLKVNRNLIRKSKSTSSLSLSSNGLNWFSNLKLKIKSKKDNSVAEISHFDVFTDTNASRVEDNMYTSTTLKSIPNCPESTLNGFAPTEVHVMKDELTSSPNANTSDLSSPQKQQSPPVLPDTSIDITSNNFESPEIQKLMYSEEVLSSEATSSPIGIKQTLSPLRASDLPPIISPIEFPSLIEASRKWSTCPRFNELIVSQFAKDEVEEDQPVREVYSIYVAEGAGSSPNLIKNLENPMIHSDLNFKGEFKSNLQNNTIFNTGTLNHSKILNEISMNKESNIDSLLEEKNIENHDTLENLNEHKKINKNQEKSLLENAESIKKGSENESFIQLTNTARVTSSPEKSSNSPASSFISAKLSSPDRYSQPQMQKKTKRTLKPKLSVVNIAENFRETYKSVKSSLLHKSKSMSFNLKKSDTESTGSLFDSMEETKKSLVKTEMGITSSMKFQPVIHNEINNITPSVLDEIKQTSSITSSPIADQFLLLATNPLTSDTPELHSANIYDSNSNSTLEMSPSSLNEVNTKIENLTESITLDNKKNDSHSNFTSNRNSMSSSLGRDQNNSLNALNNNDFSLINRDNENISNAAPGLILPSLRDSIRNV</sequence>
<dbReference type="GO" id="GO:0005829">
    <property type="term" value="C:cytosol"/>
    <property type="evidence" value="ECO:0007669"/>
    <property type="project" value="TreeGrafter"/>
</dbReference>
<dbReference type="InterPro" id="IPR011993">
    <property type="entry name" value="PH-like_dom_sf"/>
</dbReference>
<reference evidence="6" key="1">
    <citation type="submission" date="2020-05" db="EMBL/GenBank/DDBJ databases">
        <title>Phylogenomic resolution of chytrid fungi.</title>
        <authorList>
            <person name="Stajich J.E."/>
            <person name="Amses K."/>
            <person name="Simmons R."/>
            <person name="Seto K."/>
            <person name="Myers J."/>
            <person name="Bonds A."/>
            <person name="Quandt C.A."/>
            <person name="Barry K."/>
            <person name="Liu P."/>
            <person name="Grigoriev I."/>
            <person name="Longcore J.E."/>
            <person name="James T.Y."/>
        </authorList>
    </citation>
    <scope>NUCLEOTIDE SEQUENCE</scope>
    <source>
        <strain evidence="6">JEL0476</strain>
    </source>
</reference>
<dbReference type="PROSITE" id="PS50010">
    <property type="entry name" value="DH_2"/>
    <property type="match status" value="1"/>
</dbReference>
<keyword evidence="1 2" id="KW-0728">SH3 domain</keyword>
<feature type="domain" description="DH" evidence="5">
    <location>
        <begin position="214"/>
        <end position="402"/>
    </location>
</feature>
<feature type="region of interest" description="Disordered" evidence="3">
    <location>
        <begin position="672"/>
        <end position="702"/>
    </location>
</feature>
<dbReference type="Gene3D" id="2.30.29.30">
    <property type="entry name" value="Pleckstrin-homology domain (PH domain)/Phosphotyrosine-binding domain (PTB)"/>
    <property type="match status" value="1"/>
</dbReference>
<feature type="compositionally biased region" description="Polar residues" evidence="3">
    <location>
        <begin position="672"/>
        <end position="691"/>
    </location>
</feature>
<dbReference type="PANTHER" id="PTHR45834">
    <property type="entry name" value="RHO GUANINE NUCLEOTIDE EXCHANGE FACTOR 9-RELATED"/>
    <property type="match status" value="1"/>
</dbReference>
<dbReference type="Pfam" id="PF00018">
    <property type="entry name" value="SH3_1"/>
    <property type="match status" value="1"/>
</dbReference>
<gene>
    <name evidence="6" type="primary">ARHGEF7</name>
    <name evidence="6" type="ORF">HK099_001486</name>
</gene>
<dbReference type="PROSITE" id="PS50002">
    <property type="entry name" value="SH3"/>
    <property type="match status" value="1"/>
</dbReference>
<dbReference type="GO" id="GO:0005085">
    <property type="term" value="F:guanyl-nucleotide exchange factor activity"/>
    <property type="evidence" value="ECO:0007669"/>
    <property type="project" value="InterPro"/>
</dbReference>
<evidence type="ECO:0000256" key="3">
    <source>
        <dbReference type="SAM" id="MobiDB-lite"/>
    </source>
</evidence>
<comment type="caution">
    <text evidence="6">The sequence shown here is derived from an EMBL/GenBank/DDBJ whole genome shotgun (WGS) entry which is preliminary data.</text>
</comment>
<feature type="region of interest" description="Disordered" evidence="3">
    <location>
        <begin position="911"/>
        <end position="953"/>
    </location>
</feature>
<dbReference type="InterPro" id="IPR035899">
    <property type="entry name" value="DBL_dom_sf"/>
</dbReference>
<dbReference type="SUPFAM" id="SSF50729">
    <property type="entry name" value="PH domain-like"/>
    <property type="match status" value="1"/>
</dbReference>
<dbReference type="PANTHER" id="PTHR45834:SF3">
    <property type="entry name" value="RHO GUANINE NUCLEOTIDE EXCHANGE FACTOR 3, ISOFORM L"/>
    <property type="match status" value="1"/>
</dbReference>
<dbReference type="SUPFAM" id="SSF48065">
    <property type="entry name" value="DBL homology domain (DH-domain)"/>
    <property type="match status" value="1"/>
</dbReference>
<dbReference type="AlphaFoldDB" id="A0AAD5U3F6"/>
<evidence type="ECO:0000256" key="2">
    <source>
        <dbReference type="PROSITE-ProRule" id="PRU00192"/>
    </source>
</evidence>
<evidence type="ECO:0000313" key="7">
    <source>
        <dbReference type="Proteomes" id="UP001211065"/>
    </source>
</evidence>
<evidence type="ECO:0000256" key="1">
    <source>
        <dbReference type="ARBA" id="ARBA00022443"/>
    </source>
</evidence>
<dbReference type="Gene3D" id="2.30.30.40">
    <property type="entry name" value="SH3 Domains"/>
    <property type="match status" value="1"/>
</dbReference>
<protein>
    <submittedName>
        <fullName evidence="6">Rho guanine nucleotide exchange factor 7</fullName>
    </submittedName>
</protein>
<evidence type="ECO:0000259" key="5">
    <source>
        <dbReference type="PROSITE" id="PS50010"/>
    </source>
</evidence>
<feature type="domain" description="SH3" evidence="4">
    <location>
        <begin position="104"/>
        <end position="167"/>
    </location>
</feature>
<accession>A0AAD5U3F6</accession>
<organism evidence="6 7">
    <name type="scientific">Clydaea vesicula</name>
    <dbReference type="NCBI Taxonomy" id="447962"/>
    <lineage>
        <taxon>Eukaryota</taxon>
        <taxon>Fungi</taxon>
        <taxon>Fungi incertae sedis</taxon>
        <taxon>Chytridiomycota</taxon>
        <taxon>Chytridiomycota incertae sedis</taxon>
        <taxon>Chytridiomycetes</taxon>
        <taxon>Lobulomycetales</taxon>
        <taxon>Lobulomycetaceae</taxon>
        <taxon>Clydaea</taxon>
    </lineage>
</organism>
<dbReference type="Pfam" id="PF00621">
    <property type="entry name" value="RhoGEF"/>
    <property type="match status" value="1"/>
</dbReference>
<feature type="compositionally biased region" description="Polar residues" evidence="3">
    <location>
        <begin position="1117"/>
        <end position="1135"/>
    </location>
</feature>
<proteinExistence type="predicted"/>
<dbReference type="Proteomes" id="UP001211065">
    <property type="component" value="Unassembled WGS sequence"/>
</dbReference>
<dbReference type="InterPro" id="IPR000219">
    <property type="entry name" value="DH_dom"/>
</dbReference>
<dbReference type="InterPro" id="IPR001452">
    <property type="entry name" value="SH3_domain"/>
</dbReference>
<dbReference type="SMART" id="SM00326">
    <property type="entry name" value="SH3"/>
    <property type="match status" value="1"/>
</dbReference>
<dbReference type="SUPFAM" id="SSF50044">
    <property type="entry name" value="SH3-domain"/>
    <property type="match status" value="1"/>
</dbReference>
<evidence type="ECO:0000259" key="4">
    <source>
        <dbReference type="PROSITE" id="PS50002"/>
    </source>
</evidence>
<dbReference type="EMBL" id="JADGJW010000142">
    <property type="protein sequence ID" value="KAJ3223139.1"/>
    <property type="molecule type" value="Genomic_DNA"/>
</dbReference>
<dbReference type="Gene3D" id="1.20.900.10">
    <property type="entry name" value="Dbl homology (DH) domain"/>
    <property type="match status" value="1"/>
</dbReference>
<dbReference type="SMART" id="SM00325">
    <property type="entry name" value="RhoGEF"/>
    <property type="match status" value="1"/>
</dbReference>
<name>A0AAD5U3F6_9FUNG</name>
<keyword evidence="7" id="KW-1185">Reference proteome</keyword>
<evidence type="ECO:0000313" key="6">
    <source>
        <dbReference type="EMBL" id="KAJ3223139.1"/>
    </source>
</evidence>
<dbReference type="InterPro" id="IPR036028">
    <property type="entry name" value="SH3-like_dom_sf"/>
</dbReference>
<dbReference type="InterPro" id="IPR053086">
    <property type="entry name" value="RhoGEF_domain"/>
</dbReference>
<feature type="region of interest" description="Disordered" evidence="3">
    <location>
        <begin position="1109"/>
        <end position="1138"/>
    </location>
</feature>
<feature type="compositionally biased region" description="Low complexity" evidence="3">
    <location>
        <begin position="916"/>
        <end position="931"/>
    </location>
</feature>